<dbReference type="Proteomes" id="UP001230051">
    <property type="component" value="Unassembled WGS sequence"/>
</dbReference>
<reference evidence="1" key="1">
    <citation type="submission" date="2022-02" db="EMBL/GenBank/DDBJ databases">
        <title>Atlantic sturgeon de novo genome assembly.</title>
        <authorList>
            <person name="Stock M."/>
            <person name="Klopp C."/>
            <person name="Guiguen Y."/>
            <person name="Cabau C."/>
            <person name="Parinello H."/>
            <person name="Santidrian Yebra-Pimentel E."/>
            <person name="Kuhl H."/>
            <person name="Dirks R.P."/>
            <person name="Guessner J."/>
            <person name="Wuertz S."/>
            <person name="Du K."/>
            <person name="Schartl M."/>
        </authorList>
    </citation>
    <scope>NUCLEOTIDE SEQUENCE</scope>
    <source>
        <strain evidence="1">STURGEONOMICS-FGT-2020</strain>
        <tissue evidence="1">Whole blood</tissue>
    </source>
</reference>
<protein>
    <recommendedName>
        <fullName evidence="3">SGNH hydrolase-type esterase domain-containing protein</fullName>
    </recommendedName>
</protein>
<dbReference type="EMBL" id="JAGXEW010000010">
    <property type="protein sequence ID" value="KAK1167299.1"/>
    <property type="molecule type" value="Genomic_DNA"/>
</dbReference>
<dbReference type="CDD" id="cd00229">
    <property type="entry name" value="SGNH_hydrolase"/>
    <property type="match status" value="1"/>
</dbReference>
<dbReference type="AlphaFoldDB" id="A0AAD8G7D0"/>
<dbReference type="InterPro" id="IPR036514">
    <property type="entry name" value="SGNH_hydro_sf"/>
</dbReference>
<comment type="caution">
    <text evidence="1">The sequence shown here is derived from an EMBL/GenBank/DDBJ whole genome shotgun (WGS) entry which is preliminary data.</text>
</comment>
<organism evidence="1 2">
    <name type="scientific">Acipenser oxyrinchus oxyrinchus</name>
    <dbReference type="NCBI Taxonomy" id="40147"/>
    <lineage>
        <taxon>Eukaryota</taxon>
        <taxon>Metazoa</taxon>
        <taxon>Chordata</taxon>
        <taxon>Craniata</taxon>
        <taxon>Vertebrata</taxon>
        <taxon>Euteleostomi</taxon>
        <taxon>Actinopterygii</taxon>
        <taxon>Chondrostei</taxon>
        <taxon>Acipenseriformes</taxon>
        <taxon>Acipenseridae</taxon>
        <taxon>Acipenser</taxon>
    </lineage>
</organism>
<dbReference type="SUPFAM" id="SSF52266">
    <property type="entry name" value="SGNH hydrolase"/>
    <property type="match status" value="1"/>
</dbReference>
<proteinExistence type="predicted"/>
<evidence type="ECO:0000313" key="2">
    <source>
        <dbReference type="Proteomes" id="UP001230051"/>
    </source>
</evidence>
<name>A0AAD8G7D0_ACIOX</name>
<sequence>MVFGDSHHRSLANGFVTTPLGNLRFGFSSTPGACAAILRKEILRETLPEEPDLVVILAPGNNLTNSNTIEQAGKEFATLLHSAQHRWNKVVILDFPTRLTVDLGLQDLLRQEYHRCAARMKVRYLSISEHFPVTCSDLWCTDGVHLSDDCGMPLLAQLMLCIAFQLQETKPATTGLQSKKPGLTPRVVVRGGSAPVISSADPFQWAEVKHSTTKKAAEELFLEMTL</sequence>
<keyword evidence="2" id="KW-1185">Reference proteome</keyword>
<dbReference type="Gene3D" id="3.40.50.1110">
    <property type="entry name" value="SGNH hydrolase"/>
    <property type="match status" value="1"/>
</dbReference>
<accession>A0AAD8G7D0</accession>
<dbReference type="GO" id="GO:0003847">
    <property type="term" value="F:1-alkyl-2-acetylglycerophosphocholine esterase activity"/>
    <property type="evidence" value="ECO:0007669"/>
    <property type="project" value="UniProtKB-EC"/>
</dbReference>
<gene>
    <name evidence="1" type="ORF">AOXY_G12016</name>
</gene>
<evidence type="ECO:0000313" key="1">
    <source>
        <dbReference type="EMBL" id="KAK1167299.1"/>
    </source>
</evidence>
<evidence type="ECO:0008006" key="3">
    <source>
        <dbReference type="Google" id="ProtNLM"/>
    </source>
</evidence>